<evidence type="ECO:0008006" key="3">
    <source>
        <dbReference type="Google" id="ProtNLM"/>
    </source>
</evidence>
<proteinExistence type="predicted"/>
<dbReference type="SUPFAM" id="SSF51735">
    <property type="entry name" value="NAD(P)-binding Rossmann-fold domains"/>
    <property type="match status" value="1"/>
</dbReference>
<gene>
    <name evidence="1" type="ordered locus">Turpa_2132</name>
</gene>
<dbReference type="STRING" id="869212.Turpa_2132"/>
<keyword evidence="2" id="KW-1185">Reference proteome</keyword>
<protein>
    <recommendedName>
        <fullName evidence="3">NAD-dependent epimerase/dehydratase</fullName>
    </recommendedName>
</protein>
<dbReference type="EMBL" id="CP002959">
    <property type="protein sequence ID" value="AFM12778.1"/>
    <property type="molecule type" value="Genomic_DNA"/>
</dbReference>
<dbReference type="AlphaFoldDB" id="I4B671"/>
<evidence type="ECO:0000313" key="1">
    <source>
        <dbReference type="EMBL" id="AFM12778.1"/>
    </source>
</evidence>
<name>I4B671_TURPD</name>
<sequence>MKVLVVGGSGVAGQCAIRAVRQFDAQAEIWSSSSKSADVPGAHHTLHGVDLSKADGLKPLLALTEKFDYLFHTPAFGSVGAPVADATKPEVESALQFCLEPMVALTQKLRPKMTVAYTAYYFKPHLLAFYGALAYVKYATEKLAVENPQQYKCLRIGSFVSKATRGIGLLLQRMSKTAPHLKPLMDEYAQSGMKFSDFFFKYIGEQEQQNVSRGGSYHMTTEEDIVAAHLHLLKGERSPIINVLGSDIWTEHALPELPVEMARAGELLGK</sequence>
<dbReference type="OrthoDB" id="342055at2"/>
<reference evidence="1 2" key="1">
    <citation type="submission" date="2012-06" db="EMBL/GenBank/DDBJ databases">
        <title>The complete chromosome of genome of Turneriella parva DSM 21527.</title>
        <authorList>
            <consortium name="US DOE Joint Genome Institute (JGI-PGF)"/>
            <person name="Lucas S."/>
            <person name="Han J."/>
            <person name="Lapidus A."/>
            <person name="Bruce D."/>
            <person name="Goodwin L."/>
            <person name="Pitluck S."/>
            <person name="Peters L."/>
            <person name="Kyrpides N."/>
            <person name="Mavromatis K."/>
            <person name="Ivanova N."/>
            <person name="Mikhailova N."/>
            <person name="Chertkov O."/>
            <person name="Detter J.C."/>
            <person name="Tapia R."/>
            <person name="Han C."/>
            <person name="Land M."/>
            <person name="Hauser L."/>
            <person name="Markowitz V."/>
            <person name="Cheng J.-F."/>
            <person name="Hugenholtz P."/>
            <person name="Woyke T."/>
            <person name="Wu D."/>
            <person name="Gronow S."/>
            <person name="Wellnitz S."/>
            <person name="Brambilla E."/>
            <person name="Klenk H.-P."/>
            <person name="Eisen J.A."/>
        </authorList>
    </citation>
    <scope>NUCLEOTIDE SEQUENCE [LARGE SCALE GENOMIC DNA]</scope>
    <source>
        <strain evidence="2">ATCC BAA-1111 / DSM 21527 / NCTC 11395 / H</strain>
    </source>
</reference>
<accession>I4B671</accession>
<dbReference type="Gene3D" id="3.40.50.720">
    <property type="entry name" value="NAD(P)-binding Rossmann-like Domain"/>
    <property type="match status" value="1"/>
</dbReference>
<dbReference type="Proteomes" id="UP000006048">
    <property type="component" value="Chromosome"/>
</dbReference>
<dbReference type="HOGENOM" id="CLU_1003995_0_0_12"/>
<evidence type="ECO:0000313" key="2">
    <source>
        <dbReference type="Proteomes" id="UP000006048"/>
    </source>
</evidence>
<dbReference type="InterPro" id="IPR036291">
    <property type="entry name" value="NAD(P)-bd_dom_sf"/>
</dbReference>
<dbReference type="RefSeq" id="WP_014803284.1">
    <property type="nucleotide sequence ID" value="NC_018020.1"/>
</dbReference>
<dbReference type="KEGG" id="tpx:Turpa_2132"/>
<organism evidence="1 2">
    <name type="scientific">Turneriella parva (strain ATCC BAA-1111 / DSM 21527 / NCTC 11395 / H)</name>
    <name type="common">Leptospira parva</name>
    <dbReference type="NCBI Taxonomy" id="869212"/>
    <lineage>
        <taxon>Bacteria</taxon>
        <taxon>Pseudomonadati</taxon>
        <taxon>Spirochaetota</taxon>
        <taxon>Spirochaetia</taxon>
        <taxon>Leptospirales</taxon>
        <taxon>Leptospiraceae</taxon>
        <taxon>Turneriella</taxon>
    </lineage>
</organism>